<dbReference type="Pfam" id="PF00890">
    <property type="entry name" value="FAD_binding_2"/>
    <property type="match status" value="1"/>
</dbReference>
<evidence type="ECO:0000259" key="5">
    <source>
        <dbReference type="Pfam" id="PF00890"/>
    </source>
</evidence>
<dbReference type="AlphaFoldDB" id="A0A4Y4DRY4"/>
<keyword evidence="7" id="KW-1185">Reference proteome</keyword>
<evidence type="ECO:0000256" key="4">
    <source>
        <dbReference type="ARBA" id="ARBA00023002"/>
    </source>
</evidence>
<sequence>MTAKSVLSPVKINHSEVDLLVIGSGTGLATALAAKELGLNVAVVEKTKYVGGSTARSGGAFWIPANPVLQRDGAVDSPERGEKYIEAVVAGTSPAERWKAFLEFGDETVRMLERMTQLSFFWAKGYSDYHPEKPGGSAAGRSVEARPFDLNKLGEQRGRFQPATMAAPLPMPVTGADYKWLNLIAKAPVKALPRAIKRVIQGIGGLALGRDYGAGGQAIAAGMYAGALEAGIPVWTEAALVDLESSDGVITAAVLEQNGERIAVRAKYGVVLAAGGFDHNMPMRRQYQSPSLEQDLSLGATGNSGDAIVLAQKLNAQLAGMQQSWWFPAVAPLEAEASPMILLAERSLPGSFMVDSSGRRFINESTDYMSFGQEVLRREASGDPVGEMWLVFDQTYRDSYMFAGQVFPRMALPQSWYAAGIAHKAASIGELAAGMGVPAEALARSLHAFNEAAGTGTDDQFGRGASAYDRYYGDPTQTPNPNLRPLDGKAYYAVKVVLSDLGTCGGILTDGHGQALDTSGNVIEGLYAQGNSAANIFGEVYPGAGATIGQGLVYGTIIATHAAQKAQAHSTAQRSS</sequence>
<dbReference type="PANTHER" id="PTHR43400">
    <property type="entry name" value="FUMARATE REDUCTASE"/>
    <property type="match status" value="1"/>
</dbReference>
<comment type="cofactor">
    <cofactor evidence="1">
        <name>FAD</name>
        <dbReference type="ChEBI" id="CHEBI:57692"/>
    </cofactor>
</comment>
<dbReference type="OrthoDB" id="9813348at2"/>
<keyword evidence="3" id="KW-0274">FAD</keyword>
<dbReference type="NCBIfam" id="NF009479">
    <property type="entry name" value="PRK12845.1"/>
    <property type="match status" value="1"/>
</dbReference>
<gene>
    <name evidence="6" type="ORF">AUR04nite_16600</name>
</gene>
<evidence type="ECO:0000256" key="2">
    <source>
        <dbReference type="ARBA" id="ARBA00022630"/>
    </source>
</evidence>
<accession>A0A4Y4DRY4</accession>
<evidence type="ECO:0000256" key="3">
    <source>
        <dbReference type="ARBA" id="ARBA00022827"/>
    </source>
</evidence>
<dbReference type="SUPFAM" id="SSF56425">
    <property type="entry name" value="Succinate dehydrogenase/fumarate reductase flavoprotein, catalytic domain"/>
    <property type="match status" value="1"/>
</dbReference>
<dbReference type="Proteomes" id="UP000316612">
    <property type="component" value="Unassembled WGS sequence"/>
</dbReference>
<feature type="domain" description="FAD-dependent oxidoreductase 2 FAD-binding" evidence="5">
    <location>
        <begin position="18"/>
        <end position="548"/>
    </location>
</feature>
<evidence type="ECO:0000313" key="6">
    <source>
        <dbReference type="EMBL" id="GED06128.1"/>
    </source>
</evidence>
<dbReference type="InterPro" id="IPR036188">
    <property type="entry name" value="FAD/NAD-bd_sf"/>
</dbReference>
<dbReference type="GO" id="GO:0008202">
    <property type="term" value="P:steroid metabolic process"/>
    <property type="evidence" value="ECO:0007669"/>
    <property type="project" value="UniProtKB-ARBA"/>
</dbReference>
<dbReference type="RefSeq" id="WP_141363860.1">
    <property type="nucleotide sequence ID" value="NZ_BAAAJL010000003.1"/>
</dbReference>
<comment type="caution">
    <text evidence="6">The sequence shown here is derived from an EMBL/GenBank/DDBJ whole genome shotgun (WGS) entry which is preliminary data.</text>
</comment>
<keyword evidence="4" id="KW-0560">Oxidoreductase</keyword>
<dbReference type="EMBL" id="BJNY01000008">
    <property type="protein sequence ID" value="GED06128.1"/>
    <property type="molecule type" value="Genomic_DNA"/>
</dbReference>
<protein>
    <submittedName>
        <fullName evidence="6">3-ketosteroid-delta-1-dehydrogenase</fullName>
    </submittedName>
</protein>
<dbReference type="InterPro" id="IPR050315">
    <property type="entry name" value="FAD-oxidoreductase_2"/>
</dbReference>
<keyword evidence="2" id="KW-0285">Flavoprotein</keyword>
<proteinExistence type="predicted"/>
<dbReference type="PANTHER" id="PTHR43400:SF10">
    <property type="entry name" value="3-OXOSTEROID 1-DEHYDROGENASE"/>
    <property type="match status" value="1"/>
</dbReference>
<evidence type="ECO:0000313" key="7">
    <source>
        <dbReference type="Proteomes" id="UP000316612"/>
    </source>
</evidence>
<evidence type="ECO:0000256" key="1">
    <source>
        <dbReference type="ARBA" id="ARBA00001974"/>
    </source>
</evidence>
<dbReference type="InterPro" id="IPR027477">
    <property type="entry name" value="Succ_DH/fumarate_Rdtase_cat_sf"/>
</dbReference>
<name>A0A4Y4DRY4_GLUUR</name>
<dbReference type="GO" id="GO:0033765">
    <property type="term" value="F:steroid dehydrogenase activity, acting on the CH-CH group of donors"/>
    <property type="evidence" value="ECO:0007669"/>
    <property type="project" value="UniProtKB-ARBA"/>
</dbReference>
<organism evidence="6 7">
    <name type="scientific">Glutamicibacter uratoxydans</name>
    <name type="common">Arthrobacter uratoxydans</name>
    <dbReference type="NCBI Taxonomy" id="43667"/>
    <lineage>
        <taxon>Bacteria</taxon>
        <taxon>Bacillati</taxon>
        <taxon>Actinomycetota</taxon>
        <taxon>Actinomycetes</taxon>
        <taxon>Micrococcales</taxon>
        <taxon>Micrococcaceae</taxon>
        <taxon>Glutamicibacter</taxon>
    </lineage>
</organism>
<reference evidence="6 7" key="1">
    <citation type="submission" date="2019-06" db="EMBL/GenBank/DDBJ databases">
        <title>Whole genome shotgun sequence of Glutamicibacter uratoxydans NBRC 15515.</title>
        <authorList>
            <person name="Hosoyama A."/>
            <person name="Uohara A."/>
            <person name="Ohji S."/>
            <person name="Ichikawa N."/>
        </authorList>
    </citation>
    <scope>NUCLEOTIDE SEQUENCE [LARGE SCALE GENOMIC DNA]</scope>
    <source>
        <strain evidence="6 7">NBRC 15515</strain>
    </source>
</reference>
<dbReference type="SMR" id="A0A4Y4DRY4"/>
<dbReference type="SUPFAM" id="SSF51905">
    <property type="entry name" value="FAD/NAD(P)-binding domain"/>
    <property type="match status" value="1"/>
</dbReference>
<dbReference type="InterPro" id="IPR003953">
    <property type="entry name" value="FAD-dep_OxRdtase_2_FAD-bd"/>
</dbReference>
<dbReference type="Gene3D" id="3.50.50.60">
    <property type="entry name" value="FAD/NAD(P)-binding domain"/>
    <property type="match status" value="2"/>
</dbReference>